<evidence type="ECO:0000256" key="1">
    <source>
        <dbReference type="ARBA" id="ARBA00006129"/>
    </source>
</evidence>
<dbReference type="GO" id="GO:0003824">
    <property type="term" value="F:catalytic activity"/>
    <property type="evidence" value="ECO:0007669"/>
    <property type="project" value="InterPro"/>
</dbReference>
<evidence type="ECO:0000313" key="5">
    <source>
        <dbReference type="Proteomes" id="UP000649739"/>
    </source>
</evidence>
<feature type="domain" description="Carbamoyltransferase C-terminal" evidence="3">
    <location>
        <begin position="390"/>
        <end position="562"/>
    </location>
</feature>
<dbReference type="Gene3D" id="3.90.870.20">
    <property type="entry name" value="Carbamoyltransferase, C-terminal domain"/>
    <property type="match status" value="1"/>
</dbReference>
<feature type="domain" description="Carbamoyltransferase" evidence="2">
    <location>
        <begin position="14"/>
        <end position="336"/>
    </location>
</feature>
<dbReference type="EMBL" id="BMQB01000003">
    <property type="protein sequence ID" value="GGJ90288.1"/>
    <property type="molecule type" value="Genomic_DNA"/>
</dbReference>
<dbReference type="Pfam" id="PF16861">
    <property type="entry name" value="Carbam_trans_C"/>
    <property type="match status" value="1"/>
</dbReference>
<dbReference type="AlphaFoldDB" id="A0A8J3B712"/>
<dbReference type="CDD" id="cd24100">
    <property type="entry name" value="ASKHA_NBD_MJ1051-like_N"/>
    <property type="match status" value="1"/>
</dbReference>
<comment type="similarity">
    <text evidence="1">Belongs to the NodU/CmcH family.</text>
</comment>
<dbReference type="InterPro" id="IPR038152">
    <property type="entry name" value="Carbam_trans_C_sf"/>
</dbReference>
<organism evidence="4 5">
    <name type="scientific">Pilimelia anulata</name>
    <dbReference type="NCBI Taxonomy" id="53371"/>
    <lineage>
        <taxon>Bacteria</taxon>
        <taxon>Bacillati</taxon>
        <taxon>Actinomycetota</taxon>
        <taxon>Actinomycetes</taxon>
        <taxon>Micromonosporales</taxon>
        <taxon>Micromonosporaceae</taxon>
        <taxon>Pilimelia</taxon>
    </lineage>
</organism>
<keyword evidence="5" id="KW-1185">Reference proteome</keyword>
<sequence length="570" mass="61262">MTAYTLALHAGANSSAAIAVDGRLAYCVQEERLTRNKGHIGFPREAIAAALRHVGIEPAAVTGVAYGARTGPIAHCPREEFLRRLTDFHRRPGAARHEAQLLADDCPATRRQVTDALAAMGISAPVRFYDHHRTHAATAYYGLRADPARPYLVLTCDGFGDGACATITAWRNGHATEVARTDLRNSLGLLYFWTTHAHGFTPHEDEYKLMGMAPHADPGRAARVAGIYGDFLKLSADGLAFRRTTTASVERSWPRIAARLQGRRFDDVFAGLQLFTENLLADWTAAAVAHTGIRDVLAAGGVFMNVKANQRLAALPGVDSFTAFPSCGDESLPLGALYQHTADEYGHADVAPLADCYLGDDITEADAVAALADRPGYHVERPTDHAAVVAALLAQGEIVGRAAGRMEFGARALGNRSILADPANPDLPRVLNRLVKQRDFWMPFAPAVLASRQHDYLHNPKKLPSPHMMLAMPARADALPEMIAAVHPADLTCRPQIVDDHTDNGLAAVLTAYEQATGRGILLNTSLNLHGQPIARTAADALAVLDGSDLQHLQLGPLLVSKAPLIGGRR</sequence>
<dbReference type="SUPFAM" id="SSF53067">
    <property type="entry name" value="Actin-like ATPase domain"/>
    <property type="match status" value="1"/>
</dbReference>
<dbReference type="RefSeq" id="WP_189169783.1">
    <property type="nucleotide sequence ID" value="NZ_BMQB01000003.1"/>
</dbReference>
<accession>A0A8J3B712</accession>
<dbReference type="Proteomes" id="UP000649739">
    <property type="component" value="Unassembled WGS sequence"/>
</dbReference>
<name>A0A8J3B712_9ACTN</name>
<dbReference type="InterPro" id="IPR051338">
    <property type="entry name" value="NodU/CmcH_Carbamoyltrnsfr"/>
</dbReference>
<dbReference type="Pfam" id="PF02543">
    <property type="entry name" value="Carbam_trans_N"/>
    <property type="match status" value="1"/>
</dbReference>
<evidence type="ECO:0000313" key="4">
    <source>
        <dbReference type="EMBL" id="GGJ90288.1"/>
    </source>
</evidence>
<dbReference type="PANTHER" id="PTHR34847:SF1">
    <property type="entry name" value="NODULATION PROTEIN U"/>
    <property type="match status" value="1"/>
</dbReference>
<proteinExistence type="inferred from homology"/>
<dbReference type="InterPro" id="IPR043129">
    <property type="entry name" value="ATPase_NBD"/>
</dbReference>
<evidence type="ECO:0000259" key="3">
    <source>
        <dbReference type="Pfam" id="PF16861"/>
    </source>
</evidence>
<gene>
    <name evidence="4" type="primary">nodU</name>
    <name evidence="4" type="ORF">GCM10010123_20110</name>
</gene>
<protein>
    <submittedName>
        <fullName evidence="4">Carbamoyltransferase</fullName>
    </submittedName>
</protein>
<dbReference type="PANTHER" id="PTHR34847">
    <property type="entry name" value="NODULATION PROTEIN U"/>
    <property type="match status" value="1"/>
</dbReference>
<reference evidence="4" key="2">
    <citation type="submission" date="2020-09" db="EMBL/GenBank/DDBJ databases">
        <authorList>
            <person name="Sun Q."/>
            <person name="Ohkuma M."/>
        </authorList>
    </citation>
    <scope>NUCLEOTIDE SEQUENCE</scope>
    <source>
        <strain evidence="4">JCM 3090</strain>
    </source>
</reference>
<dbReference type="Gene3D" id="3.30.420.40">
    <property type="match status" value="2"/>
</dbReference>
<reference evidence="4" key="1">
    <citation type="journal article" date="2014" name="Int. J. Syst. Evol. Microbiol.">
        <title>Complete genome sequence of Corynebacterium casei LMG S-19264T (=DSM 44701T), isolated from a smear-ripened cheese.</title>
        <authorList>
            <consortium name="US DOE Joint Genome Institute (JGI-PGF)"/>
            <person name="Walter F."/>
            <person name="Albersmeier A."/>
            <person name="Kalinowski J."/>
            <person name="Ruckert C."/>
        </authorList>
    </citation>
    <scope>NUCLEOTIDE SEQUENCE</scope>
    <source>
        <strain evidence="4">JCM 3090</strain>
    </source>
</reference>
<comment type="caution">
    <text evidence="4">The sequence shown here is derived from an EMBL/GenBank/DDBJ whole genome shotgun (WGS) entry which is preliminary data.</text>
</comment>
<dbReference type="InterPro" id="IPR003696">
    <property type="entry name" value="Carbtransf_dom"/>
</dbReference>
<dbReference type="InterPro" id="IPR031730">
    <property type="entry name" value="Carbam_trans_C"/>
</dbReference>
<evidence type="ECO:0000259" key="2">
    <source>
        <dbReference type="Pfam" id="PF02543"/>
    </source>
</evidence>